<comment type="caution">
    <text evidence="1">The sequence shown here is derived from an EMBL/GenBank/DDBJ whole genome shotgun (WGS) entry which is preliminary data.</text>
</comment>
<dbReference type="AlphaFoldDB" id="A0AAV2Z8W6"/>
<proteinExistence type="predicted"/>
<dbReference type="Pfam" id="PF14223">
    <property type="entry name" value="Retrotran_gag_2"/>
    <property type="match status" value="1"/>
</dbReference>
<evidence type="ECO:0000313" key="1">
    <source>
        <dbReference type="EMBL" id="DBA01814.1"/>
    </source>
</evidence>
<reference evidence="1" key="1">
    <citation type="submission" date="2022-11" db="EMBL/GenBank/DDBJ databases">
        <authorList>
            <person name="Morgan W.R."/>
            <person name="Tartar A."/>
        </authorList>
    </citation>
    <scope>NUCLEOTIDE SEQUENCE</scope>
    <source>
        <strain evidence="1">ARSEF 373</strain>
    </source>
</reference>
<protein>
    <recommendedName>
        <fullName evidence="3">DUF4219 domain-containing protein</fullName>
    </recommendedName>
</protein>
<dbReference type="Proteomes" id="UP001146120">
    <property type="component" value="Unassembled WGS sequence"/>
</dbReference>
<name>A0AAV2Z8W6_9STRA</name>
<accession>A0AAV2Z8W6</accession>
<keyword evidence="2" id="KW-1185">Reference proteome</keyword>
<reference evidence="1" key="2">
    <citation type="journal article" date="2023" name="Microbiol Resour">
        <title>Decontamination and Annotation of the Draft Genome Sequence of the Oomycete Lagenidium giganteum ARSEF 373.</title>
        <authorList>
            <person name="Morgan W.R."/>
            <person name="Tartar A."/>
        </authorList>
    </citation>
    <scope>NUCLEOTIDE SEQUENCE</scope>
    <source>
        <strain evidence="1">ARSEF 373</strain>
    </source>
</reference>
<evidence type="ECO:0000313" key="2">
    <source>
        <dbReference type="Proteomes" id="UP001146120"/>
    </source>
</evidence>
<dbReference type="EMBL" id="DAKRPA010000041">
    <property type="protein sequence ID" value="DBA01814.1"/>
    <property type="molecule type" value="Genomic_DNA"/>
</dbReference>
<organism evidence="1 2">
    <name type="scientific">Lagenidium giganteum</name>
    <dbReference type="NCBI Taxonomy" id="4803"/>
    <lineage>
        <taxon>Eukaryota</taxon>
        <taxon>Sar</taxon>
        <taxon>Stramenopiles</taxon>
        <taxon>Oomycota</taxon>
        <taxon>Peronosporomycetes</taxon>
        <taxon>Pythiales</taxon>
        <taxon>Pythiaceae</taxon>
    </lineage>
</organism>
<evidence type="ECO:0008006" key="3">
    <source>
        <dbReference type="Google" id="ProtNLM"/>
    </source>
</evidence>
<sequence>MKWNREHNFTGSNFVAWKMRVQIFLEAEDLWNIVTFREVPNDHPRGDREAFDLLERRANSILLNSVDDSMLVALLNRKYACEVYDYLCQTYQSKTWGMVVALREQFANIRYEDGTNLQEHLNKL</sequence>
<gene>
    <name evidence="1" type="ORF">N0F65_002930</name>
</gene>